<accession>A0A1G9UZL1</accession>
<proteinExistence type="predicted"/>
<dbReference type="EMBL" id="FNHI01000011">
    <property type="protein sequence ID" value="SDM65270.1"/>
    <property type="molecule type" value="Genomic_DNA"/>
</dbReference>
<organism evidence="1 2">
    <name type="scientific">Streptomyces wuyuanensis</name>
    <dbReference type="NCBI Taxonomy" id="1196353"/>
    <lineage>
        <taxon>Bacteria</taxon>
        <taxon>Bacillati</taxon>
        <taxon>Actinomycetota</taxon>
        <taxon>Actinomycetes</taxon>
        <taxon>Kitasatosporales</taxon>
        <taxon>Streptomycetaceae</taxon>
        <taxon>Streptomyces</taxon>
    </lineage>
</organism>
<gene>
    <name evidence="1" type="ORF">SAMN05444921_111125</name>
</gene>
<protein>
    <submittedName>
        <fullName evidence="1">Uncharacterized protein</fullName>
    </submittedName>
</protein>
<sequence length="160" mass="18071">MRDAERRHTKAAARDAVGTLTDRELFLVGVALYWAEGSKDKAWDRMEYLKLINSDPDVVTLHLRWLELLGVSRDRLRLQISIHESADLEAAQQYWSDLTGVARTQFNKPVVKRHNPRTGRKNTGDTCRGCVAIYVRGSADLYRRTEGAWYGIVLGAGPAT</sequence>
<keyword evidence="2" id="KW-1185">Reference proteome</keyword>
<evidence type="ECO:0000313" key="1">
    <source>
        <dbReference type="EMBL" id="SDM65270.1"/>
    </source>
</evidence>
<evidence type="ECO:0000313" key="2">
    <source>
        <dbReference type="Proteomes" id="UP000199063"/>
    </source>
</evidence>
<dbReference type="Proteomes" id="UP000199063">
    <property type="component" value="Unassembled WGS sequence"/>
</dbReference>
<dbReference type="STRING" id="1196353.SAMN05444921_111125"/>
<name>A0A1G9UZL1_9ACTN</name>
<dbReference type="AlphaFoldDB" id="A0A1G9UZL1"/>
<reference evidence="2" key="1">
    <citation type="submission" date="2016-10" db="EMBL/GenBank/DDBJ databases">
        <authorList>
            <person name="Varghese N."/>
            <person name="Submissions S."/>
        </authorList>
    </citation>
    <scope>NUCLEOTIDE SEQUENCE [LARGE SCALE GENOMIC DNA]</scope>
    <source>
        <strain evidence="2">CGMCC 4.7042</strain>
    </source>
</reference>